<dbReference type="EMBL" id="KN741354">
    <property type="protein sequence ID" value="KIH53384.1"/>
    <property type="molecule type" value="Genomic_DNA"/>
</dbReference>
<proteinExistence type="predicted"/>
<dbReference type="SMART" id="SM00028">
    <property type="entry name" value="TPR"/>
    <property type="match status" value="4"/>
</dbReference>
<feature type="repeat" description="TPR" evidence="3">
    <location>
        <begin position="115"/>
        <end position="148"/>
    </location>
</feature>
<dbReference type="SUPFAM" id="SSF48452">
    <property type="entry name" value="TPR-like"/>
    <property type="match status" value="1"/>
</dbReference>
<keyword evidence="5" id="KW-1185">Reference proteome</keyword>
<name>A0A0C2G3B1_9BILA</name>
<dbReference type="InterPro" id="IPR039226">
    <property type="entry name" value="Ski3/TTC37"/>
</dbReference>
<accession>A0A0C2G3B1</accession>
<dbReference type="Gene3D" id="1.25.40.10">
    <property type="entry name" value="Tetratricopeptide repeat domain"/>
    <property type="match status" value="2"/>
</dbReference>
<dbReference type="PANTHER" id="PTHR15704:SF7">
    <property type="entry name" value="SUPERKILLER COMPLEX PROTEIN 3"/>
    <property type="match status" value="1"/>
</dbReference>
<feature type="non-terminal residue" evidence="4">
    <location>
        <position position="1"/>
    </location>
</feature>
<evidence type="ECO:0000256" key="1">
    <source>
        <dbReference type="ARBA" id="ARBA00022737"/>
    </source>
</evidence>
<dbReference type="Pfam" id="PF13181">
    <property type="entry name" value="TPR_8"/>
    <property type="match status" value="1"/>
</dbReference>
<evidence type="ECO:0000256" key="3">
    <source>
        <dbReference type="PROSITE-ProRule" id="PRU00339"/>
    </source>
</evidence>
<dbReference type="PANTHER" id="PTHR15704">
    <property type="entry name" value="SUPERKILLER 3 PROTEIN-RELATED"/>
    <property type="match status" value="1"/>
</dbReference>
<dbReference type="OrthoDB" id="421075at2759"/>
<evidence type="ECO:0000313" key="4">
    <source>
        <dbReference type="EMBL" id="KIH53384.1"/>
    </source>
</evidence>
<reference evidence="4 5" key="1">
    <citation type="submission" date="2013-12" db="EMBL/GenBank/DDBJ databases">
        <title>Draft genome of the parsitic nematode Ancylostoma duodenale.</title>
        <authorList>
            <person name="Mitreva M."/>
        </authorList>
    </citation>
    <scope>NUCLEOTIDE SEQUENCE [LARGE SCALE GENOMIC DNA]</scope>
    <source>
        <strain evidence="4 5">Zhejiang</strain>
    </source>
</reference>
<dbReference type="PROSITE" id="PS50005">
    <property type="entry name" value="TPR"/>
    <property type="match status" value="1"/>
</dbReference>
<dbReference type="InterPro" id="IPR011990">
    <property type="entry name" value="TPR-like_helical_dom_sf"/>
</dbReference>
<gene>
    <name evidence="4" type="ORF">ANCDUO_16491</name>
</gene>
<dbReference type="AlphaFoldDB" id="A0A0C2G3B1"/>
<dbReference type="GO" id="GO:0055087">
    <property type="term" value="C:Ski complex"/>
    <property type="evidence" value="ECO:0007669"/>
    <property type="project" value="InterPro"/>
</dbReference>
<organism evidence="4 5">
    <name type="scientific">Ancylostoma duodenale</name>
    <dbReference type="NCBI Taxonomy" id="51022"/>
    <lineage>
        <taxon>Eukaryota</taxon>
        <taxon>Metazoa</taxon>
        <taxon>Ecdysozoa</taxon>
        <taxon>Nematoda</taxon>
        <taxon>Chromadorea</taxon>
        <taxon>Rhabditida</taxon>
        <taxon>Rhabditina</taxon>
        <taxon>Rhabditomorpha</taxon>
        <taxon>Strongyloidea</taxon>
        <taxon>Ancylostomatidae</taxon>
        <taxon>Ancylostomatinae</taxon>
        <taxon>Ancylostoma</taxon>
    </lineage>
</organism>
<dbReference type="InterPro" id="IPR019734">
    <property type="entry name" value="TPR_rpt"/>
</dbReference>
<keyword evidence="2 3" id="KW-0802">TPR repeat</keyword>
<dbReference type="GO" id="GO:0006401">
    <property type="term" value="P:RNA catabolic process"/>
    <property type="evidence" value="ECO:0007669"/>
    <property type="project" value="InterPro"/>
</dbReference>
<evidence type="ECO:0000256" key="2">
    <source>
        <dbReference type="ARBA" id="ARBA00022803"/>
    </source>
</evidence>
<sequence length="640" mass="72349">LTIFTGGKDKSALESCLLRSWQVASKKNPAKARSCLERAVKIRPNNQEYVRELDDVYEESEESADQRLELLSRLNGYNKPMWLRRRLVKLAKLKKDWDVVIDELQQIIRYDQNDVASWADLAEAYSHRGNLQSSVNAYGKLLEIDPASDYAICVHLRLFDKAVDEERFEHLKVVFKLAGTVVSERPRISLAYKLAADSLLRVIKFRDDIMMDVGIPKSWSVSDRLSALRTAVMFYSVALELNRENGWAWSDLAVSLLHQARLENLAQHALKASDCLRKAMSLFECAQARSYVWTLIAEAERLSAIGEGVNKDAADSAALQQHYLVRALQLNKANDEAWLRLALLYYSNGAMDLAHLAIEEALKHNPLLAEAWCAYAMKADSEGAYHEAIDMFRHSVSIKPIAAAVMKYTAMLCQTLRTKSFDPATVMIDFSKVLKLRDEKDCVAKNVLLHIGILAELFGHYEDAVKCISESGQNGLHLQRARMKAGEKIQNPGKPLETLAKLCATPTEDLFNLLKEKQPLYKNVFDRLGAPDAEGLQELYNAYSKSISVPLVVAAVIRFGIPLCDQAVSVLHDVLPRHELIDVFPTIMPEEMDNGLKYVEQDGEEPFRYSHFIAKPLWEVLKKRREQLEAETNGEVVQTV</sequence>
<protein>
    <submittedName>
        <fullName evidence="4">Tetratricopeptide repeat protein</fullName>
    </submittedName>
</protein>
<keyword evidence="1" id="KW-0677">Repeat</keyword>
<evidence type="ECO:0000313" key="5">
    <source>
        <dbReference type="Proteomes" id="UP000054047"/>
    </source>
</evidence>
<dbReference type="Proteomes" id="UP000054047">
    <property type="component" value="Unassembled WGS sequence"/>
</dbReference>